<evidence type="ECO:0000313" key="8">
    <source>
        <dbReference type="Proteomes" id="UP000641514"/>
    </source>
</evidence>
<evidence type="ECO:0000259" key="6">
    <source>
        <dbReference type="PROSITE" id="PS51935"/>
    </source>
</evidence>
<gene>
    <name evidence="7" type="ORF">GCM10011410_05870</name>
</gene>
<organism evidence="7 8">
    <name type="scientific">Hoyosella rhizosphaerae</name>
    <dbReference type="NCBI Taxonomy" id="1755582"/>
    <lineage>
        <taxon>Bacteria</taxon>
        <taxon>Bacillati</taxon>
        <taxon>Actinomycetota</taxon>
        <taxon>Actinomycetes</taxon>
        <taxon>Mycobacteriales</taxon>
        <taxon>Hoyosellaceae</taxon>
        <taxon>Hoyosella</taxon>
    </lineage>
</organism>
<dbReference type="AlphaFoldDB" id="A0A916U0X0"/>
<dbReference type="GO" id="GO:0006508">
    <property type="term" value="P:proteolysis"/>
    <property type="evidence" value="ECO:0007669"/>
    <property type="project" value="UniProtKB-KW"/>
</dbReference>
<protein>
    <recommendedName>
        <fullName evidence="6">NlpC/P60 domain-containing protein</fullName>
    </recommendedName>
</protein>
<dbReference type="PANTHER" id="PTHR47053">
    <property type="entry name" value="MUREIN DD-ENDOPEPTIDASE MEPH-RELATED"/>
    <property type="match status" value="1"/>
</dbReference>
<keyword evidence="5" id="KW-0472">Membrane</keyword>
<dbReference type="PROSITE" id="PS51318">
    <property type="entry name" value="TAT"/>
    <property type="match status" value="1"/>
</dbReference>
<dbReference type="EMBL" id="BMJH01000001">
    <property type="protein sequence ID" value="GGC56244.1"/>
    <property type="molecule type" value="Genomic_DNA"/>
</dbReference>
<name>A0A916U0X0_9ACTN</name>
<dbReference type="InterPro" id="IPR000064">
    <property type="entry name" value="NLP_P60_dom"/>
</dbReference>
<reference evidence="7" key="1">
    <citation type="journal article" date="2014" name="Int. J. Syst. Evol. Microbiol.">
        <title>Complete genome sequence of Corynebacterium casei LMG S-19264T (=DSM 44701T), isolated from a smear-ripened cheese.</title>
        <authorList>
            <consortium name="US DOE Joint Genome Institute (JGI-PGF)"/>
            <person name="Walter F."/>
            <person name="Albersmeier A."/>
            <person name="Kalinowski J."/>
            <person name="Ruckert C."/>
        </authorList>
    </citation>
    <scope>NUCLEOTIDE SEQUENCE</scope>
    <source>
        <strain evidence="7">CGMCC 1.15478</strain>
    </source>
</reference>
<dbReference type="Pfam" id="PF00877">
    <property type="entry name" value="NLPC_P60"/>
    <property type="match status" value="1"/>
</dbReference>
<feature type="domain" description="NlpC/P60" evidence="6">
    <location>
        <begin position="46"/>
        <end position="171"/>
    </location>
</feature>
<proteinExistence type="inferred from homology"/>
<sequence length="172" mass="18592">MTASKDTGLDRTISRRTLFKGLAGSVAAVGIGGAVLNAGSAIARPPTLGQQFIRHVSTRQGSPYVFGATGPRTFDCSGLVQWAWNQMGISVPRTAHNQWKSSMPLTFDQLKAGDSIYFINSEGVARHTLVWAGDGTGNIWQASNAYAACACVMYGPMPFTRQRIEYGRLINY</sequence>
<dbReference type="Gene3D" id="3.90.1720.10">
    <property type="entry name" value="endopeptidase domain like (from Nostoc punctiforme)"/>
    <property type="match status" value="1"/>
</dbReference>
<evidence type="ECO:0000256" key="1">
    <source>
        <dbReference type="ARBA" id="ARBA00007074"/>
    </source>
</evidence>
<keyword evidence="2" id="KW-0645">Protease</keyword>
<evidence type="ECO:0000313" key="7">
    <source>
        <dbReference type="EMBL" id="GGC56244.1"/>
    </source>
</evidence>
<comment type="similarity">
    <text evidence="1">Belongs to the peptidase C40 family.</text>
</comment>
<dbReference type="RefSeq" id="WP_188670491.1">
    <property type="nucleotide sequence ID" value="NZ_BMJH01000001.1"/>
</dbReference>
<dbReference type="SUPFAM" id="SSF54001">
    <property type="entry name" value="Cysteine proteinases"/>
    <property type="match status" value="1"/>
</dbReference>
<evidence type="ECO:0000256" key="4">
    <source>
        <dbReference type="ARBA" id="ARBA00022807"/>
    </source>
</evidence>
<reference evidence="7" key="2">
    <citation type="submission" date="2020-09" db="EMBL/GenBank/DDBJ databases">
        <authorList>
            <person name="Sun Q."/>
            <person name="Zhou Y."/>
        </authorList>
    </citation>
    <scope>NUCLEOTIDE SEQUENCE</scope>
    <source>
        <strain evidence="7">CGMCC 1.15478</strain>
    </source>
</reference>
<keyword evidence="5" id="KW-1133">Transmembrane helix</keyword>
<comment type="caution">
    <text evidence="7">The sequence shown here is derived from an EMBL/GenBank/DDBJ whole genome shotgun (WGS) entry which is preliminary data.</text>
</comment>
<dbReference type="GO" id="GO:0008234">
    <property type="term" value="F:cysteine-type peptidase activity"/>
    <property type="evidence" value="ECO:0007669"/>
    <property type="project" value="UniProtKB-KW"/>
</dbReference>
<evidence type="ECO:0000256" key="2">
    <source>
        <dbReference type="ARBA" id="ARBA00022670"/>
    </source>
</evidence>
<keyword evidence="8" id="KW-1185">Reference proteome</keyword>
<feature type="transmembrane region" description="Helical" evidence="5">
    <location>
        <begin position="21"/>
        <end position="43"/>
    </location>
</feature>
<dbReference type="PROSITE" id="PS51935">
    <property type="entry name" value="NLPC_P60"/>
    <property type="match status" value="1"/>
</dbReference>
<dbReference type="InterPro" id="IPR006311">
    <property type="entry name" value="TAT_signal"/>
</dbReference>
<evidence type="ECO:0000256" key="5">
    <source>
        <dbReference type="SAM" id="Phobius"/>
    </source>
</evidence>
<dbReference type="InterPro" id="IPR051202">
    <property type="entry name" value="Peptidase_C40"/>
</dbReference>
<evidence type="ECO:0000256" key="3">
    <source>
        <dbReference type="ARBA" id="ARBA00022801"/>
    </source>
</evidence>
<keyword evidence="3" id="KW-0378">Hydrolase</keyword>
<accession>A0A916U0X0</accession>
<keyword evidence="5" id="KW-0812">Transmembrane</keyword>
<keyword evidence="4" id="KW-0788">Thiol protease</keyword>
<dbReference type="PANTHER" id="PTHR47053:SF1">
    <property type="entry name" value="MUREIN DD-ENDOPEPTIDASE MEPH-RELATED"/>
    <property type="match status" value="1"/>
</dbReference>
<dbReference type="InterPro" id="IPR038765">
    <property type="entry name" value="Papain-like_cys_pep_sf"/>
</dbReference>
<dbReference type="Proteomes" id="UP000641514">
    <property type="component" value="Unassembled WGS sequence"/>
</dbReference>